<keyword evidence="1" id="KW-0863">Zinc-finger</keyword>
<keyword evidence="5" id="KW-1185">Reference proteome</keyword>
<dbReference type="Pfam" id="PF05380">
    <property type="entry name" value="Peptidase_A17"/>
    <property type="match status" value="1"/>
</dbReference>
<dbReference type="InterPro" id="IPR001878">
    <property type="entry name" value="Znf_CCHC"/>
</dbReference>
<organism evidence="4 5">
    <name type="scientific">Molorchus minor</name>
    <dbReference type="NCBI Taxonomy" id="1323400"/>
    <lineage>
        <taxon>Eukaryota</taxon>
        <taxon>Metazoa</taxon>
        <taxon>Ecdysozoa</taxon>
        <taxon>Arthropoda</taxon>
        <taxon>Hexapoda</taxon>
        <taxon>Insecta</taxon>
        <taxon>Pterygota</taxon>
        <taxon>Neoptera</taxon>
        <taxon>Endopterygota</taxon>
        <taxon>Coleoptera</taxon>
        <taxon>Polyphaga</taxon>
        <taxon>Cucujiformia</taxon>
        <taxon>Chrysomeloidea</taxon>
        <taxon>Cerambycidae</taxon>
        <taxon>Lamiinae</taxon>
        <taxon>Monochamini</taxon>
        <taxon>Molorchus</taxon>
    </lineage>
</organism>
<dbReference type="Pfam" id="PF18701">
    <property type="entry name" value="DUF5641"/>
    <property type="match status" value="1"/>
</dbReference>
<evidence type="ECO:0000256" key="2">
    <source>
        <dbReference type="SAM" id="MobiDB-lite"/>
    </source>
</evidence>
<dbReference type="InterPro" id="IPR043502">
    <property type="entry name" value="DNA/RNA_pol_sf"/>
</dbReference>
<dbReference type="InterPro" id="IPR041588">
    <property type="entry name" value="Integrase_H2C2"/>
</dbReference>
<dbReference type="PROSITE" id="PS50158">
    <property type="entry name" value="ZF_CCHC"/>
    <property type="match status" value="1"/>
</dbReference>
<dbReference type="Pfam" id="PF03564">
    <property type="entry name" value="DUF1759"/>
    <property type="match status" value="1"/>
</dbReference>
<feature type="domain" description="CCHC-type" evidence="3">
    <location>
        <begin position="375"/>
        <end position="388"/>
    </location>
</feature>
<reference evidence="4" key="1">
    <citation type="journal article" date="2023" name="Insect Mol. Biol.">
        <title>Genome sequencing provides insights into the evolution of gene families encoding plant cell wall-degrading enzymes in longhorned beetles.</title>
        <authorList>
            <person name="Shin N.R."/>
            <person name="Okamura Y."/>
            <person name="Kirsch R."/>
            <person name="Pauchet Y."/>
        </authorList>
    </citation>
    <scope>NUCLEOTIDE SEQUENCE</scope>
    <source>
        <strain evidence="4">MMC_N1</strain>
    </source>
</reference>
<dbReference type="Gene3D" id="2.40.70.10">
    <property type="entry name" value="Acid Proteases"/>
    <property type="match status" value="1"/>
</dbReference>
<dbReference type="InterPro" id="IPR005312">
    <property type="entry name" value="DUF1759"/>
</dbReference>
<gene>
    <name evidence="4" type="ORF">NQ317_002674</name>
</gene>
<dbReference type="Proteomes" id="UP001162164">
    <property type="component" value="Unassembled WGS sequence"/>
</dbReference>
<dbReference type="InterPro" id="IPR040676">
    <property type="entry name" value="DUF5641"/>
</dbReference>
<dbReference type="Pfam" id="PF17921">
    <property type="entry name" value="Integrase_H2C2"/>
    <property type="match status" value="1"/>
</dbReference>
<dbReference type="PANTHER" id="PTHR47331:SF5">
    <property type="entry name" value="RIBONUCLEASE H"/>
    <property type="match status" value="1"/>
</dbReference>
<dbReference type="EMBL" id="JAPWTJ010000115">
    <property type="protein sequence ID" value="KAJ8982623.1"/>
    <property type="molecule type" value="Genomic_DNA"/>
</dbReference>
<feature type="region of interest" description="Disordered" evidence="2">
    <location>
        <begin position="1395"/>
        <end position="1441"/>
    </location>
</feature>
<dbReference type="PROSITE" id="PS00141">
    <property type="entry name" value="ASP_PROTEASE"/>
    <property type="match status" value="1"/>
</dbReference>
<keyword evidence="1" id="KW-0479">Metal-binding</keyword>
<dbReference type="InterPro" id="IPR008042">
    <property type="entry name" value="Retrotrans_Pao"/>
</dbReference>
<dbReference type="PANTHER" id="PTHR47331">
    <property type="entry name" value="PHD-TYPE DOMAIN-CONTAINING PROTEIN"/>
    <property type="match status" value="1"/>
</dbReference>
<evidence type="ECO:0000313" key="4">
    <source>
        <dbReference type="EMBL" id="KAJ8982623.1"/>
    </source>
</evidence>
<dbReference type="SUPFAM" id="SSF56672">
    <property type="entry name" value="DNA/RNA polymerases"/>
    <property type="match status" value="1"/>
</dbReference>
<name>A0ABQ9JWB9_9CUCU</name>
<evidence type="ECO:0000259" key="3">
    <source>
        <dbReference type="PROSITE" id="PS50158"/>
    </source>
</evidence>
<sequence length="1441" mass="164146">MDQEKKHRRVLRGLFTKKANELDTLLSPERERDVMQINVCMQMLQNKFEELQVVDGKIYERILTELQGEEQELCTEIEECDEYRRRFLELQSKCVVEEPMVRVETASSADSVTGKRKFKLPTIELKKFNDNLKDWLPFWAQFKKVHEDDEIDLNDKIAYLSQATVPGSRARKIVDSYPPVPENYAKIVDSLKSRFGREDLQIEVYVRELLKLVLNKSGSKCGSVAVLYDEIESQLRSLETLGISSNKYAAMLYPLIESCLPENLISVYHRSSGRFSDKGDVDTVSISEEHPIDSLDARLRGLMTFLRNEVENEQRLTLAVEGFNIREVKNDTESSNKRTKAKVVHSEATVATAAGLARNMTLAQKRELLQRGKACYRCLRVGHSAKRCHSKQKCILCGKSHAILMCLELPAHKEERDKEGKQVEQSDQVLTNHTSTRVFLQTLRVHLIGKRSTRQVRALLDTGSQRSYILQNTAQEMEFVRTKEEKIIHTLFGGRMTNEQRHTCYEVSVSGAGHTCSLEALDQPMICNPVPYIQEGPWTDELKTLGIAPTDVIGDGPIEMLFGADIIGKLYTGRKQELTCGLFAVETLLGWTLMGKIQSTISGKSSAMAVFSLFVREAKVTDLWELDILGITDPAEKKSRKEKDKLTQDRFLATTQVDEQGRYVVRLPWLEDHPPLASNFAIAKKRLDSTANKLKSSQMFERYDLVFKEWESEDIIEEVIDSQSHDNGLVHYLPHRPVIKESSLTTKIRPVFDASSHEKGKPSLNQCLEVGPNLITRIPTVLLQFRLRKLGVVADIKKAFLQIAIHEEDRDYLRFLWLTDEGQIKIFRHKRVVFGVSSSPFLLGATIDLHLEKCKKNWTEGKSYSLATIDQLANSFYVDNCLASVRDQESLLRFIDESDCLMEEARMELRGWEFSGVDLPVCRPVPVLGLVWEKGKDVISIKEESLDVLQNIEDVPVTKRLILSVTQRIFDPIGLSCPVTLLPKLLLQQLWKCKQGWDTPLDNETIRKFKIWAADSQELVKIKIPRWIRAGEGEADSLSLHCFSDASKNAVKEIRNLTEVERWNHVPGTMNPADLPSRGCQACHLLQSRWWEGPPWLYQHPSDWPAENCETDEDQINSEKRKTAVTCAARTLTVDELRAAEVFALITVQKESFKKEDPRLVNLKPFLDDFGLIRLRSQVSQRPDTTDFRFPIVLPGEHTLVRVLAMSVHKESCHVGTQGLLNILRERYWILGGRRVLRTVLSKCGICKRHSNKPLMVEPPSLPLDRVRDAAAFEEFVALTPAMFLRDHGDGDLPEADIIESTSLCRKARHRQKLLEDLRRRFRVEYLAQLKPYVRTNPNGQNKVSPGDIVLIGSDHEKRLNWPLGRIIDLLPGKDDCTRLRAACYSGLFRDYPLEGTPNPEQHPMGTSAPLVSTPSWLPEEEEKQQKIVTAEDSESAGVNS</sequence>
<evidence type="ECO:0000313" key="5">
    <source>
        <dbReference type="Proteomes" id="UP001162164"/>
    </source>
</evidence>
<proteinExistence type="predicted"/>
<dbReference type="InterPro" id="IPR021109">
    <property type="entry name" value="Peptidase_aspartic_dom_sf"/>
</dbReference>
<dbReference type="InterPro" id="IPR001969">
    <property type="entry name" value="Aspartic_peptidase_AS"/>
</dbReference>
<comment type="caution">
    <text evidence="4">The sequence shown here is derived from an EMBL/GenBank/DDBJ whole genome shotgun (WGS) entry which is preliminary data.</text>
</comment>
<protein>
    <recommendedName>
        <fullName evidence="3">CCHC-type domain-containing protein</fullName>
    </recommendedName>
</protein>
<evidence type="ECO:0000256" key="1">
    <source>
        <dbReference type="PROSITE-ProRule" id="PRU00047"/>
    </source>
</evidence>
<keyword evidence="1" id="KW-0862">Zinc</keyword>
<accession>A0ABQ9JWB9</accession>